<dbReference type="EMBL" id="AP022557">
    <property type="protein sequence ID" value="BBW97533.1"/>
    <property type="molecule type" value="Genomic_DNA"/>
</dbReference>
<reference evidence="2" key="1">
    <citation type="journal article" date="2020" name="Microbiol. Resour. Announc.">
        <title>Complete Genome Sequence of Geobacillus sp. Strain E55-1, Isolated from Mine Geyser in Japan.</title>
        <authorList>
            <person name="Miyazaki K."/>
            <person name="Hase E."/>
            <person name="Tokito N."/>
        </authorList>
    </citation>
    <scope>NUCLEOTIDE SEQUENCE [LARGE SCALE GENOMIC DNA]</scope>
    <source>
        <strain evidence="2">E55-1</strain>
    </source>
</reference>
<accession>A0A679FND9</accession>
<evidence type="ECO:0000313" key="1">
    <source>
        <dbReference type="EMBL" id="BBW97533.1"/>
    </source>
</evidence>
<dbReference type="AlphaFoldDB" id="A0A679FND9"/>
<dbReference type="Proteomes" id="UP000501421">
    <property type="component" value="Chromosome"/>
</dbReference>
<evidence type="ECO:0008006" key="3">
    <source>
        <dbReference type="Google" id="ProtNLM"/>
    </source>
</evidence>
<proteinExistence type="predicted"/>
<dbReference type="RefSeq" id="WP_033843099.1">
    <property type="nucleotide sequence ID" value="NZ_AP022557.1"/>
</dbReference>
<keyword evidence="2" id="KW-1185">Reference proteome</keyword>
<gene>
    <name evidence="1" type="ORF">GsuE55_23660</name>
</gene>
<organism evidence="1 2">
    <name type="scientific">Geobacillus subterraneus</name>
    <dbReference type="NCBI Taxonomy" id="129338"/>
    <lineage>
        <taxon>Bacteria</taxon>
        <taxon>Bacillati</taxon>
        <taxon>Bacillota</taxon>
        <taxon>Bacilli</taxon>
        <taxon>Bacillales</taxon>
        <taxon>Anoxybacillaceae</taxon>
        <taxon>Geobacillus</taxon>
    </lineage>
</organism>
<sequence>MNEDLKYDTFKYFLECYFNPSANYEELETLVKEFRLTEERKYRQKLQQELEQILQLDHWDDIQEFVRKHAMRKMNSDRLTWFIRTILHNLNQS</sequence>
<protein>
    <recommendedName>
        <fullName evidence="3">CdiI immunity protein domain-containing protein</fullName>
    </recommendedName>
</protein>
<evidence type="ECO:0000313" key="2">
    <source>
        <dbReference type="Proteomes" id="UP000501421"/>
    </source>
</evidence>
<name>A0A679FND9_9BACL</name>